<sequence>MQKQCIKFIMLKKVIIAGFIIFSFFTISFIIILQLQNKEFLLLKETNEKYTETLLSEINNKIEQNIENKLEKLKILSNFIKNNPNNISTYINNIFKDDTNSIIMMISNEGNILTTYPKTLGFNGLSILNFPDIADFFIKLSKENELAKFLKIKMFNNETLTFTTKNYICIGTENIISNNNKFYLLQFSPLSIFFQNITDKFEKVLGKEAVIFLGNKPEGNNFSQIIPFEVKGLKYYIGIKDVKPPLINNLKKHFSKINLLIFILLSITFIFGAYIVYELFISHRRLEKLVEKRVNELNLERKKYETFFKNLPLPAIVFDPIALTIVDLNSKATEYGFKKDDKLTDLLKNEKILENHIKTLNEKLIDDFELNVSDKYIFQIFSIFDKNENKVISIINDITENKKLYEKIKNAERKELVATITTGIAHDFKNSLSNIQLYLKLMETEPDNWKKFIEPIKTIINSSTDHINNLLLIANNKKPKLKELKIDDVMNEFLQIIKQYIPKNIDLTYINLVTDSKILGSKSSLIQAFLNIVVNSKDAIGKNKGDISIVIDKEILNNINYIKFTFSDNGPGIEKDILKNIFKPFYSTKENGCGLGLALVNRVIKELSGFMNIESEIGKGTIVRIYLPEKVDG</sequence>
<evidence type="ECO:0000256" key="5">
    <source>
        <dbReference type="ARBA" id="ARBA00022741"/>
    </source>
</evidence>
<comment type="catalytic activity">
    <reaction evidence="1">
        <text>ATP + protein L-histidine = ADP + protein N-phospho-L-histidine.</text>
        <dbReference type="EC" id="2.7.13.3"/>
    </reaction>
</comment>
<evidence type="ECO:0000256" key="1">
    <source>
        <dbReference type="ARBA" id="ARBA00000085"/>
    </source>
</evidence>
<evidence type="ECO:0000256" key="9">
    <source>
        <dbReference type="SAM" id="Phobius"/>
    </source>
</evidence>
<dbReference type="GO" id="GO:0005524">
    <property type="term" value="F:ATP binding"/>
    <property type="evidence" value="ECO:0007669"/>
    <property type="project" value="UniProtKB-KW"/>
</dbReference>
<keyword evidence="7" id="KW-0067">ATP-binding</keyword>
<dbReference type="InterPro" id="IPR003594">
    <property type="entry name" value="HATPase_dom"/>
</dbReference>
<dbReference type="PANTHER" id="PTHR43065">
    <property type="entry name" value="SENSOR HISTIDINE KINASE"/>
    <property type="match status" value="1"/>
</dbReference>
<evidence type="ECO:0000256" key="8">
    <source>
        <dbReference type="ARBA" id="ARBA00023012"/>
    </source>
</evidence>
<dbReference type="PRINTS" id="PR00344">
    <property type="entry name" value="BCTRLSENSOR"/>
</dbReference>
<dbReference type="Gene3D" id="3.30.565.10">
    <property type="entry name" value="Histidine kinase-like ATPase, C-terminal domain"/>
    <property type="match status" value="1"/>
</dbReference>
<dbReference type="InterPro" id="IPR005467">
    <property type="entry name" value="His_kinase_dom"/>
</dbReference>
<dbReference type="InterPro" id="IPR004358">
    <property type="entry name" value="Sig_transdc_His_kin-like_C"/>
</dbReference>
<dbReference type="EMBL" id="AP011529">
    <property type="protein sequence ID" value="BAI81580.1"/>
    <property type="molecule type" value="Genomic_DNA"/>
</dbReference>
<dbReference type="SUPFAM" id="SSF47384">
    <property type="entry name" value="Homodimeric domain of signal transducing histidine kinase"/>
    <property type="match status" value="1"/>
</dbReference>
<keyword evidence="9" id="KW-0812">Transmembrane</keyword>
<evidence type="ECO:0000313" key="12">
    <source>
        <dbReference type="Proteomes" id="UP000001520"/>
    </source>
</evidence>
<organism evidence="11 12">
    <name type="scientific">Deferribacter desulfuricans (strain DSM 14783 / JCM 11476 / NBRC 101012 / SSM1)</name>
    <dbReference type="NCBI Taxonomy" id="639282"/>
    <lineage>
        <taxon>Bacteria</taxon>
        <taxon>Pseudomonadati</taxon>
        <taxon>Deferribacterota</taxon>
        <taxon>Deferribacteres</taxon>
        <taxon>Deferribacterales</taxon>
        <taxon>Deferribacteraceae</taxon>
        <taxon>Deferribacter</taxon>
    </lineage>
</organism>
<dbReference type="SMART" id="SM00388">
    <property type="entry name" value="HisKA"/>
    <property type="match status" value="1"/>
</dbReference>
<keyword evidence="9" id="KW-0472">Membrane</keyword>
<keyword evidence="3" id="KW-0597">Phosphoprotein</keyword>
<dbReference type="Pfam" id="PF02518">
    <property type="entry name" value="HATPase_c"/>
    <property type="match status" value="1"/>
</dbReference>
<dbReference type="HOGENOM" id="CLU_431969_0_0_0"/>
<dbReference type="Gene3D" id="1.10.287.130">
    <property type="match status" value="1"/>
</dbReference>
<dbReference type="AlphaFoldDB" id="D3PA40"/>
<dbReference type="PANTHER" id="PTHR43065:SF46">
    <property type="entry name" value="C4-DICARBOXYLATE TRANSPORT SENSOR PROTEIN DCTB"/>
    <property type="match status" value="1"/>
</dbReference>
<keyword evidence="8" id="KW-0902">Two-component regulatory system</keyword>
<accession>D3PA40</accession>
<dbReference type="SMART" id="SM00387">
    <property type="entry name" value="HATPase_c"/>
    <property type="match status" value="1"/>
</dbReference>
<reference evidence="11 12" key="1">
    <citation type="journal article" date="2010" name="DNA Res.">
        <title>Bacterial lifestyle in a deep-sea hydrothermal vent chimney revealed by the genome sequence of the thermophilic bacterium Deferribacter desulfuricans SSM1.</title>
        <authorList>
            <person name="Takaki Y."/>
            <person name="Shimamura S."/>
            <person name="Nakagawa S."/>
            <person name="Fukuhara Y."/>
            <person name="Horikawa H."/>
            <person name="Ankai A."/>
            <person name="Harada T."/>
            <person name="Hosoyama A."/>
            <person name="Oguchi A."/>
            <person name="Fukui S."/>
            <person name="Fujita N."/>
            <person name="Takami H."/>
            <person name="Takai K."/>
        </authorList>
    </citation>
    <scope>NUCLEOTIDE SEQUENCE [LARGE SCALE GENOMIC DNA]</scope>
    <source>
        <strain evidence="12">DSM 14783 / JCM 11476 / NBRC 101012 / SSM1</strain>
    </source>
</reference>
<keyword evidence="12" id="KW-1185">Reference proteome</keyword>
<feature type="domain" description="Histidine kinase" evidence="10">
    <location>
        <begin position="423"/>
        <end position="631"/>
    </location>
</feature>
<keyword evidence="4" id="KW-0808">Transferase</keyword>
<evidence type="ECO:0000256" key="6">
    <source>
        <dbReference type="ARBA" id="ARBA00022777"/>
    </source>
</evidence>
<evidence type="ECO:0000256" key="2">
    <source>
        <dbReference type="ARBA" id="ARBA00012438"/>
    </source>
</evidence>
<dbReference type="PROSITE" id="PS50109">
    <property type="entry name" value="HIS_KIN"/>
    <property type="match status" value="1"/>
</dbReference>
<dbReference type="InterPro" id="IPR036097">
    <property type="entry name" value="HisK_dim/P_sf"/>
</dbReference>
<dbReference type="InterPro" id="IPR036890">
    <property type="entry name" value="HATPase_C_sf"/>
</dbReference>
<dbReference type="eggNOG" id="COG3852">
    <property type="taxonomic scope" value="Bacteria"/>
</dbReference>
<evidence type="ECO:0000259" key="10">
    <source>
        <dbReference type="PROSITE" id="PS50109"/>
    </source>
</evidence>
<dbReference type="KEGG" id="ddf:DEFDS_2133"/>
<evidence type="ECO:0000313" key="11">
    <source>
        <dbReference type="EMBL" id="BAI81580.1"/>
    </source>
</evidence>
<evidence type="ECO:0000256" key="4">
    <source>
        <dbReference type="ARBA" id="ARBA00022679"/>
    </source>
</evidence>
<keyword evidence="9" id="KW-1133">Transmembrane helix</keyword>
<dbReference type="STRING" id="639282.DEFDS_2133"/>
<dbReference type="SUPFAM" id="SSF55874">
    <property type="entry name" value="ATPase domain of HSP90 chaperone/DNA topoisomerase II/histidine kinase"/>
    <property type="match status" value="1"/>
</dbReference>
<name>D3PA40_DEFDS</name>
<keyword evidence="6" id="KW-0418">Kinase</keyword>
<protein>
    <recommendedName>
        <fullName evidence="2">histidine kinase</fullName>
        <ecNumber evidence="2">2.7.13.3</ecNumber>
    </recommendedName>
</protein>
<dbReference type="Proteomes" id="UP000001520">
    <property type="component" value="Chromosome"/>
</dbReference>
<keyword evidence="5" id="KW-0547">Nucleotide-binding</keyword>
<proteinExistence type="predicted"/>
<dbReference type="EC" id="2.7.13.3" evidence="2"/>
<evidence type="ECO:0000256" key="3">
    <source>
        <dbReference type="ARBA" id="ARBA00022553"/>
    </source>
</evidence>
<dbReference type="InterPro" id="IPR003661">
    <property type="entry name" value="HisK_dim/P_dom"/>
</dbReference>
<gene>
    <name evidence="11" type="ordered locus">DEFDS_2133</name>
</gene>
<dbReference type="GO" id="GO:0000155">
    <property type="term" value="F:phosphorelay sensor kinase activity"/>
    <property type="evidence" value="ECO:0007669"/>
    <property type="project" value="InterPro"/>
</dbReference>
<feature type="transmembrane region" description="Helical" evidence="9">
    <location>
        <begin position="257"/>
        <end position="277"/>
    </location>
</feature>
<evidence type="ECO:0000256" key="7">
    <source>
        <dbReference type="ARBA" id="ARBA00022840"/>
    </source>
</evidence>
<feature type="transmembrane region" description="Helical" evidence="9">
    <location>
        <begin position="14"/>
        <end position="35"/>
    </location>
</feature>